<dbReference type="PANTHER" id="PTHR30448">
    <property type="entry name" value="RNASE ADAPTER PROTEIN RAPZ"/>
    <property type="match status" value="1"/>
</dbReference>
<accession>A0A662ZHW6</accession>
<keyword evidence="1 4" id="KW-0547">Nucleotide-binding</keyword>
<evidence type="ECO:0000256" key="4">
    <source>
        <dbReference type="HAMAP-Rule" id="MF_00636"/>
    </source>
</evidence>
<feature type="domain" description="RapZ-like N-terminal" evidence="5">
    <location>
        <begin position="1"/>
        <end position="159"/>
    </location>
</feature>
<dbReference type="GO" id="GO:0005524">
    <property type="term" value="F:ATP binding"/>
    <property type="evidence" value="ECO:0007669"/>
    <property type="project" value="UniProtKB-UniRule"/>
</dbReference>
<dbReference type="InterPro" id="IPR027417">
    <property type="entry name" value="P-loop_NTPase"/>
</dbReference>
<dbReference type="SUPFAM" id="SSF52540">
    <property type="entry name" value="P-loop containing nucleoside triphosphate hydrolases"/>
    <property type="match status" value="1"/>
</dbReference>
<organism evidence="7 8">
    <name type="scientific">Ruminobacter amylophilus</name>
    <dbReference type="NCBI Taxonomy" id="867"/>
    <lineage>
        <taxon>Bacteria</taxon>
        <taxon>Pseudomonadati</taxon>
        <taxon>Pseudomonadota</taxon>
        <taxon>Gammaproteobacteria</taxon>
        <taxon>Aeromonadales</taxon>
        <taxon>Succinivibrionaceae</taxon>
        <taxon>Ruminobacter</taxon>
    </lineage>
</organism>
<dbReference type="InterPro" id="IPR053931">
    <property type="entry name" value="RapZ_C"/>
</dbReference>
<evidence type="ECO:0000256" key="3">
    <source>
        <dbReference type="ARBA" id="ARBA00023134"/>
    </source>
</evidence>
<evidence type="ECO:0000313" key="7">
    <source>
        <dbReference type="EMBL" id="SFP26950.1"/>
    </source>
</evidence>
<gene>
    <name evidence="7" type="ORF">SAMN02910344_00931</name>
</gene>
<dbReference type="Pfam" id="PF22740">
    <property type="entry name" value="PapZ_C"/>
    <property type="match status" value="1"/>
</dbReference>
<dbReference type="NCBIfam" id="NF003828">
    <property type="entry name" value="PRK05416.1"/>
    <property type="match status" value="1"/>
</dbReference>
<reference evidence="7 8" key="1">
    <citation type="submission" date="2016-10" db="EMBL/GenBank/DDBJ databases">
        <authorList>
            <person name="Varghese N."/>
            <person name="Submissions S."/>
        </authorList>
    </citation>
    <scope>NUCLEOTIDE SEQUENCE [LARGE SCALE GENOMIC DNA]</scope>
    <source>
        <strain evidence="7 8">DSM 1361</strain>
    </source>
</reference>
<dbReference type="Gene3D" id="3.40.50.300">
    <property type="entry name" value="P-loop containing nucleotide triphosphate hydrolases"/>
    <property type="match status" value="1"/>
</dbReference>
<sequence length="289" mass="32891">MRLFIVSGRSGAGKSIALGVLEDLGFYCVDNLPMAFLPELVKLSSQDYSSVAVSIDIRNFSKNTEDYSNFVDSIKNDPNNEVISIFLDADDQILIKRYEETRRLHPLSKGQEKLSLGEAIIREHDILDPIAELADARIDTSNLSIHDLSQHITSLVLGKKEKSLTMIFESFGFKNGIAKDADFVFDTRFLPNPHWVAKLRPLTGLDQDVVDFFADYPEVQLYIQNIDSLLNQWLPFFERSNRSYLTVAIGCTGGQHRSVYIAETLAKYFQKRKKEVVVKHLSLKKNRRL</sequence>
<dbReference type="HAMAP" id="MF_00636">
    <property type="entry name" value="RapZ_like"/>
    <property type="match status" value="1"/>
</dbReference>
<dbReference type="PIRSF" id="PIRSF005052">
    <property type="entry name" value="P-loopkin"/>
    <property type="match status" value="1"/>
</dbReference>
<dbReference type="RefSeq" id="WP_093141376.1">
    <property type="nucleotide sequence ID" value="NZ_FOXF01000011.1"/>
</dbReference>
<keyword evidence="8" id="KW-1185">Reference proteome</keyword>
<dbReference type="PANTHER" id="PTHR30448:SF0">
    <property type="entry name" value="RNASE ADAPTER PROTEIN RAPZ"/>
    <property type="match status" value="1"/>
</dbReference>
<dbReference type="InterPro" id="IPR005337">
    <property type="entry name" value="RapZ-like"/>
</dbReference>
<proteinExistence type="inferred from homology"/>
<feature type="binding site" evidence="4">
    <location>
        <begin position="8"/>
        <end position="15"/>
    </location>
    <ligand>
        <name>ATP</name>
        <dbReference type="ChEBI" id="CHEBI:30616"/>
    </ligand>
</feature>
<evidence type="ECO:0000256" key="2">
    <source>
        <dbReference type="ARBA" id="ARBA00022840"/>
    </source>
</evidence>
<name>A0A662ZHW6_9GAMM</name>
<dbReference type="OrthoDB" id="9784461at2"/>
<dbReference type="InterPro" id="IPR053930">
    <property type="entry name" value="RapZ-like_N"/>
</dbReference>
<evidence type="ECO:0000259" key="6">
    <source>
        <dbReference type="Pfam" id="PF22740"/>
    </source>
</evidence>
<evidence type="ECO:0000313" key="8">
    <source>
        <dbReference type="Proteomes" id="UP000243745"/>
    </source>
</evidence>
<dbReference type="GO" id="GO:0005525">
    <property type="term" value="F:GTP binding"/>
    <property type="evidence" value="ECO:0007669"/>
    <property type="project" value="UniProtKB-UniRule"/>
</dbReference>
<keyword evidence="2 4" id="KW-0067">ATP-binding</keyword>
<keyword evidence="3 4" id="KW-0342">GTP-binding</keyword>
<dbReference type="EMBL" id="FOXF01000011">
    <property type="protein sequence ID" value="SFP26950.1"/>
    <property type="molecule type" value="Genomic_DNA"/>
</dbReference>
<protein>
    <submittedName>
        <fullName evidence="7">UPF0042 nucleotide-binding protein</fullName>
    </submittedName>
</protein>
<dbReference type="Pfam" id="PF03668">
    <property type="entry name" value="RapZ-like_N"/>
    <property type="match status" value="1"/>
</dbReference>
<evidence type="ECO:0000256" key="1">
    <source>
        <dbReference type="ARBA" id="ARBA00022741"/>
    </source>
</evidence>
<feature type="binding site" evidence="4">
    <location>
        <begin position="56"/>
        <end position="59"/>
    </location>
    <ligand>
        <name>GTP</name>
        <dbReference type="ChEBI" id="CHEBI:37565"/>
    </ligand>
</feature>
<dbReference type="Proteomes" id="UP000243745">
    <property type="component" value="Unassembled WGS sequence"/>
</dbReference>
<evidence type="ECO:0000259" key="5">
    <source>
        <dbReference type="Pfam" id="PF03668"/>
    </source>
</evidence>
<feature type="domain" description="RapZ C-terminal" evidence="6">
    <location>
        <begin position="165"/>
        <end position="283"/>
    </location>
</feature>
<dbReference type="AlphaFoldDB" id="A0A662ZHW6"/>